<evidence type="ECO:0000256" key="2">
    <source>
        <dbReference type="ARBA" id="ARBA00022729"/>
    </source>
</evidence>
<feature type="domain" description="Solute-binding protein family 3/N-terminal" evidence="3">
    <location>
        <begin position="26"/>
        <end position="256"/>
    </location>
</feature>
<dbReference type="InterPro" id="IPR001638">
    <property type="entry name" value="Solute-binding_3/MltF_N"/>
</dbReference>
<dbReference type="SUPFAM" id="SSF53850">
    <property type="entry name" value="Periplasmic binding protein-like II"/>
    <property type="match status" value="1"/>
</dbReference>
<evidence type="ECO:0000313" key="4">
    <source>
        <dbReference type="EMBL" id="MFD1328713.1"/>
    </source>
</evidence>
<sequence>MKNLIRMIAFSLALVVFGGADLRAEPIKIGVAAEPYPPFASLDASGKWVGWEIEFVDALCAEAKLDCVLTPIAWDGIIPALNAGKIDVIAASMSITDERKKLIDFSDRYYRSPVRIVGLKSKKMDATPAGLKGLVLGVQASTTHEDYARKHYAGSVAEVKIYQTQDEAQQDLVAGRIDAIQAEAIGLDSFLAADPGKSCCEFKGDVPDDPDILGLGAGLGLRKDDAALRQTLNAAIKAIRANGRYNEITAKYFSFDIYGD</sequence>
<keyword evidence="2" id="KW-0732">Signal</keyword>
<evidence type="ECO:0000256" key="1">
    <source>
        <dbReference type="ARBA" id="ARBA00004418"/>
    </source>
</evidence>
<dbReference type="Pfam" id="PF00497">
    <property type="entry name" value="SBP_bac_3"/>
    <property type="match status" value="1"/>
</dbReference>
<reference evidence="5" key="1">
    <citation type="journal article" date="2019" name="Int. J. Syst. Evol. Microbiol.">
        <title>The Global Catalogue of Microorganisms (GCM) 10K type strain sequencing project: providing services to taxonomists for standard genome sequencing and annotation.</title>
        <authorList>
            <consortium name="The Broad Institute Genomics Platform"/>
            <consortium name="The Broad Institute Genome Sequencing Center for Infectious Disease"/>
            <person name="Wu L."/>
            <person name="Ma J."/>
        </authorList>
    </citation>
    <scope>NUCLEOTIDE SEQUENCE [LARGE SCALE GENOMIC DNA]</scope>
    <source>
        <strain evidence="5">CCUG 55609</strain>
    </source>
</reference>
<protein>
    <submittedName>
        <fullName evidence="4">Transporter substrate-binding domain-containing protein</fullName>
    </submittedName>
</protein>
<dbReference type="Proteomes" id="UP001597173">
    <property type="component" value="Unassembled WGS sequence"/>
</dbReference>
<dbReference type="Gene3D" id="3.40.190.10">
    <property type="entry name" value="Periplasmic binding protein-like II"/>
    <property type="match status" value="2"/>
</dbReference>
<dbReference type="PANTHER" id="PTHR35936">
    <property type="entry name" value="MEMBRANE-BOUND LYTIC MUREIN TRANSGLYCOSYLASE F"/>
    <property type="match status" value="1"/>
</dbReference>
<name>A0ABW3YYL5_MYCRA</name>
<dbReference type="SMART" id="SM00062">
    <property type="entry name" value="PBPb"/>
    <property type="match status" value="1"/>
</dbReference>
<evidence type="ECO:0000313" key="5">
    <source>
        <dbReference type="Proteomes" id="UP001597173"/>
    </source>
</evidence>
<dbReference type="PANTHER" id="PTHR35936:SF19">
    <property type="entry name" value="AMINO-ACID-BINDING PROTEIN YXEM-RELATED"/>
    <property type="match status" value="1"/>
</dbReference>
<dbReference type="RefSeq" id="WP_374838983.1">
    <property type="nucleotide sequence ID" value="NZ_JBHEEW010000008.1"/>
</dbReference>
<evidence type="ECO:0000259" key="3">
    <source>
        <dbReference type="SMART" id="SM00062"/>
    </source>
</evidence>
<comment type="caution">
    <text evidence="4">The sequence shown here is derived from an EMBL/GenBank/DDBJ whole genome shotgun (WGS) entry which is preliminary data.</text>
</comment>
<organism evidence="4 5">
    <name type="scientific">Mycoplana ramosa</name>
    <name type="common">Mycoplana bullata</name>
    <dbReference type="NCBI Taxonomy" id="40837"/>
    <lineage>
        <taxon>Bacteria</taxon>
        <taxon>Pseudomonadati</taxon>
        <taxon>Pseudomonadota</taxon>
        <taxon>Alphaproteobacteria</taxon>
        <taxon>Hyphomicrobiales</taxon>
        <taxon>Rhizobiaceae</taxon>
        <taxon>Mycoplana</taxon>
    </lineage>
</organism>
<gene>
    <name evidence="4" type="ORF">ACFQ33_12495</name>
</gene>
<keyword evidence="5" id="KW-1185">Reference proteome</keyword>
<comment type="subcellular location">
    <subcellularLocation>
        <location evidence="1">Periplasm</location>
    </subcellularLocation>
</comment>
<proteinExistence type="predicted"/>
<dbReference type="EMBL" id="JBHTNF010000006">
    <property type="protein sequence ID" value="MFD1328713.1"/>
    <property type="molecule type" value="Genomic_DNA"/>
</dbReference>
<accession>A0ABW3YYL5</accession>